<keyword evidence="3" id="KW-1185">Reference proteome</keyword>
<keyword evidence="1" id="KW-0812">Transmembrane</keyword>
<feature type="transmembrane region" description="Helical" evidence="1">
    <location>
        <begin position="39"/>
        <end position="62"/>
    </location>
</feature>
<organism evidence="2 3">
    <name type="scientific">Allomeiothermus silvanus (strain ATCC 700542 / DSM 9946 / NBRC 106475 / NCIMB 13440 / VI-R2)</name>
    <name type="common">Thermus silvanus</name>
    <dbReference type="NCBI Taxonomy" id="526227"/>
    <lineage>
        <taxon>Bacteria</taxon>
        <taxon>Thermotogati</taxon>
        <taxon>Deinococcota</taxon>
        <taxon>Deinococci</taxon>
        <taxon>Thermales</taxon>
        <taxon>Thermaceae</taxon>
        <taxon>Allomeiothermus</taxon>
    </lineage>
</organism>
<dbReference type="AlphaFoldDB" id="D7BE94"/>
<name>D7BE94_ALLS1</name>
<evidence type="ECO:0000256" key="1">
    <source>
        <dbReference type="SAM" id="Phobius"/>
    </source>
</evidence>
<feature type="transmembrane region" description="Helical" evidence="1">
    <location>
        <begin position="6"/>
        <end position="23"/>
    </location>
</feature>
<dbReference type="HOGENOM" id="CLU_2246802_0_0_0"/>
<proteinExistence type="predicted"/>
<accession>D7BE94</accession>
<dbReference type="EMBL" id="CP002042">
    <property type="protein sequence ID" value="ADH64952.1"/>
    <property type="molecule type" value="Genomic_DNA"/>
</dbReference>
<evidence type="ECO:0000313" key="2">
    <source>
        <dbReference type="EMBL" id="ADH64952.1"/>
    </source>
</evidence>
<keyword evidence="1" id="KW-1133">Transmembrane helix</keyword>
<dbReference type="OrthoDB" id="9942590at2"/>
<gene>
    <name evidence="2" type="ordered locus">Mesil_3120</name>
</gene>
<evidence type="ECO:0000313" key="3">
    <source>
        <dbReference type="Proteomes" id="UP000001916"/>
    </source>
</evidence>
<feature type="transmembrane region" description="Helical" evidence="1">
    <location>
        <begin position="68"/>
        <end position="86"/>
    </location>
</feature>
<dbReference type="RefSeq" id="WP_013159480.1">
    <property type="nucleotide sequence ID" value="NC_014212.1"/>
</dbReference>
<dbReference type="Proteomes" id="UP000001916">
    <property type="component" value="Chromosome"/>
</dbReference>
<sequence>MDILLIVVLGWGTALMAISLYLGKLHEQGRHFKPIVRRGLFWACSTFMVAFSSLLVVTGWLGHDAANFLLGLVAGYFAVLFIRGAGGPTFTQPGRFPFSARVGL</sequence>
<reference evidence="2 3" key="1">
    <citation type="journal article" date="2010" name="Stand. Genomic Sci.">
        <title>Complete genome sequence of Meiothermus silvanus type strain (VI-R2).</title>
        <authorList>
            <person name="Sikorski J."/>
            <person name="Tindall B.J."/>
            <person name="Lowry S."/>
            <person name="Lucas S."/>
            <person name="Nolan M."/>
            <person name="Copeland A."/>
            <person name="Glavina Del Rio T."/>
            <person name="Tice H."/>
            <person name="Cheng J.F."/>
            <person name="Han C."/>
            <person name="Pitluck S."/>
            <person name="Liolios K."/>
            <person name="Ivanova N."/>
            <person name="Mavromatis K."/>
            <person name="Mikhailova N."/>
            <person name="Pati A."/>
            <person name="Goodwin L."/>
            <person name="Chen A."/>
            <person name="Palaniappan K."/>
            <person name="Land M."/>
            <person name="Hauser L."/>
            <person name="Chang Y.J."/>
            <person name="Jeffries C.D."/>
            <person name="Rohde M."/>
            <person name="Goker M."/>
            <person name="Woyke T."/>
            <person name="Bristow J."/>
            <person name="Eisen J.A."/>
            <person name="Markowitz V."/>
            <person name="Hugenholtz P."/>
            <person name="Kyrpides N.C."/>
            <person name="Klenk H.P."/>
            <person name="Lapidus A."/>
        </authorList>
    </citation>
    <scope>NUCLEOTIDE SEQUENCE [LARGE SCALE GENOMIC DNA]</scope>
    <source>
        <strain evidence="3">ATCC 700542 / DSM 9946 / VI-R2</strain>
    </source>
</reference>
<dbReference type="KEGG" id="msv:Mesil_3120"/>
<keyword evidence="1" id="KW-0472">Membrane</keyword>
<protein>
    <submittedName>
        <fullName evidence="2">Uncharacterized protein</fullName>
    </submittedName>
</protein>